<evidence type="ECO:0008006" key="4">
    <source>
        <dbReference type="Google" id="ProtNLM"/>
    </source>
</evidence>
<dbReference type="RefSeq" id="WP_177101123.1">
    <property type="nucleotide sequence ID" value="NZ_JACAQB010000004.1"/>
</dbReference>
<dbReference type="EMBL" id="JACAQB010000004">
    <property type="protein sequence ID" value="NWB95812.1"/>
    <property type="molecule type" value="Genomic_DNA"/>
</dbReference>
<evidence type="ECO:0000313" key="2">
    <source>
        <dbReference type="EMBL" id="NWB95812.1"/>
    </source>
</evidence>
<feature type="chain" id="PRO_5031066205" description="VCBS repeat-containing protein" evidence="1">
    <location>
        <begin position="25"/>
        <end position="214"/>
    </location>
</feature>
<dbReference type="Proteomes" id="UP000539985">
    <property type="component" value="Unassembled WGS sequence"/>
</dbReference>
<accession>A0A7Y7X9R6</accession>
<organism evidence="2 3">
    <name type="scientific">Pseudomonas gingeri</name>
    <dbReference type="NCBI Taxonomy" id="117681"/>
    <lineage>
        <taxon>Bacteria</taxon>
        <taxon>Pseudomonadati</taxon>
        <taxon>Pseudomonadota</taxon>
        <taxon>Gammaproteobacteria</taxon>
        <taxon>Pseudomonadales</taxon>
        <taxon>Pseudomonadaceae</taxon>
        <taxon>Pseudomonas</taxon>
    </lineage>
</organism>
<dbReference type="AlphaFoldDB" id="A0A7Y7X9R6"/>
<reference evidence="2 3" key="1">
    <citation type="submission" date="2020-04" db="EMBL/GenBank/DDBJ databases">
        <title>Molecular characterization of pseudomonads from Agaricus bisporus reveal novel blotch 2 pathogens in Western Europe.</title>
        <authorList>
            <person name="Taparia T."/>
            <person name="Krijger M."/>
            <person name="Haynes E."/>
            <person name="Elpinstone J.G."/>
            <person name="Noble R."/>
            <person name="Van Der Wolf J."/>
        </authorList>
    </citation>
    <scope>NUCLEOTIDE SEQUENCE [LARGE SCALE GENOMIC DNA]</scope>
    <source>
        <strain evidence="2 3">H7001</strain>
    </source>
</reference>
<dbReference type="SUPFAM" id="SSF69318">
    <property type="entry name" value="Integrin alpha N-terminal domain"/>
    <property type="match status" value="1"/>
</dbReference>
<dbReference type="InterPro" id="IPR028994">
    <property type="entry name" value="Integrin_alpha_N"/>
</dbReference>
<name>A0A7Y7X9R6_9PSED</name>
<proteinExistence type="predicted"/>
<sequence length="214" mass="23349">MTAIQKCAFLVNFFIILTPLAVFAGNQLDQAKAAYTQKFPDRVLDPRDVSFGDLNGDGIPDFVAFYGDASYNQRGIEDLGIVVFLGGKSGSFSFYKASSTISGNERVGHSVKIKNGSLFFSKDGSGGCCSHWAEDYQFKMRDGDLRLIGATTMTFATDGTSDDYGSSRNLLTGAMVKWTRQGKLRTEVTSITPKQPLVLFSAFDDDAYSEAMNL</sequence>
<evidence type="ECO:0000313" key="3">
    <source>
        <dbReference type="Proteomes" id="UP000539985"/>
    </source>
</evidence>
<gene>
    <name evidence="2" type="ORF">HX882_07930</name>
</gene>
<feature type="signal peptide" evidence="1">
    <location>
        <begin position="1"/>
        <end position="24"/>
    </location>
</feature>
<comment type="caution">
    <text evidence="2">The sequence shown here is derived from an EMBL/GenBank/DDBJ whole genome shotgun (WGS) entry which is preliminary data.</text>
</comment>
<evidence type="ECO:0000256" key="1">
    <source>
        <dbReference type="SAM" id="SignalP"/>
    </source>
</evidence>
<protein>
    <recommendedName>
        <fullName evidence="4">VCBS repeat-containing protein</fullName>
    </recommendedName>
</protein>
<keyword evidence="1" id="KW-0732">Signal</keyword>